<dbReference type="PANTHER" id="PTHR46890:SF48">
    <property type="entry name" value="RNA-DIRECTED DNA POLYMERASE"/>
    <property type="match status" value="1"/>
</dbReference>
<evidence type="ECO:0000313" key="3">
    <source>
        <dbReference type="Proteomes" id="UP001234989"/>
    </source>
</evidence>
<organism evidence="2 3">
    <name type="scientific">Solanum verrucosum</name>
    <dbReference type="NCBI Taxonomy" id="315347"/>
    <lineage>
        <taxon>Eukaryota</taxon>
        <taxon>Viridiplantae</taxon>
        <taxon>Streptophyta</taxon>
        <taxon>Embryophyta</taxon>
        <taxon>Tracheophyta</taxon>
        <taxon>Spermatophyta</taxon>
        <taxon>Magnoliopsida</taxon>
        <taxon>eudicotyledons</taxon>
        <taxon>Gunneridae</taxon>
        <taxon>Pentapetalae</taxon>
        <taxon>asterids</taxon>
        <taxon>lamiids</taxon>
        <taxon>Solanales</taxon>
        <taxon>Solanaceae</taxon>
        <taxon>Solanoideae</taxon>
        <taxon>Solaneae</taxon>
        <taxon>Solanum</taxon>
    </lineage>
</organism>
<dbReference type="InterPro" id="IPR043502">
    <property type="entry name" value="DNA/RNA_pol_sf"/>
</dbReference>
<dbReference type="InterPro" id="IPR000477">
    <property type="entry name" value="RT_dom"/>
</dbReference>
<dbReference type="PANTHER" id="PTHR46890">
    <property type="entry name" value="NON-LTR RETROLELEMENT REVERSE TRANSCRIPTASE-LIKE PROTEIN-RELATED"/>
    <property type="match status" value="1"/>
</dbReference>
<accession>A0AAF0TBZ9</accession>
<dbReference type="Pfam" id="PF00078">
    <property type="entry name" value="RVT_1"/>
    <property type="match status" value="1"/>
</dbReference>
<dbReference type="InterPro" id="IPR052343">
    <property type="entry name" value="Retrotransposon-Effector_Assoc"/>
</dbReference>
<keyword evidence="3" id="KW-1185">Reference proteome</keyword>
<sequence length="448" mass="51694">MRWFQNGDMNTKFFHAHVNERRRKLQISEIKTKQGDTVTTTQNIGEEAVSVFKEQFMETNEPTDYSMLDSIPKMITEEQKEEMRALPFEEEVKEVVFALNGDSAIGLDGFSELFFQSCWDTVKSDIVNMVKAFFCGHELPRFITHTNLVLIPKNEEIIRDINRRNKLHNVVVKLDMAKAYDIVFLTKDLRGFGFSKRIIDMVVMLISNNWYSVIINGQNFGFFRSSRGLKQGDPLSPTLFIIAAEVLARSLNQLFKDQKYKGFGLPKWSPVINHLSYADDTILFCSGQSYSMRKMMKVLRDYEQVSGQLINLNKSFTYLHEKVPIGVCRKVRRITRIKQGSFSFTYLGCPIFYGKKNRTHFESLIKKVVKRISSWQNILLNFGGRYVLIAHVLQCMPIYVLSAMNPPACVITQLHRISAKKNWLTLQGLRTNIGWLGTKCAIQEGNEE</sequence>
<evidence type="ECO:0000313" key="2">
    <source>
        <dbReference type="EMBL" id="WMV07615.1"/>
    </source>
</evidence>
<protein>
    <recommendedName>
        <fullName evidence="1">Reverse transcriptase domain-containing protein</fullName>
    </recommendedName>
</protein>
<evidence type="ECO:0000259" key="1">
    <source>
        <dbReference type="PROSITE" id="PS50878"/>
    </source>
</evidence>
<dbReference type="AlphaFoldDB" id="A0AAF0TBZ9"/>
<gene>
    <name evidence="2" type="ORF">MTR67_001000</name>
</gene>
<feature type="domain" description="Reverse transcriptase" evidence="1">
    <location>
        <begin position="1"/>
        <end position="351"/>
    </location>
</feature>
<proteinExistence type="predicted"/>
<dbReference type="Proteomes" id="UP001234989">
    <property type="component" value="Chromosome 1"/>
</dbReference>
<dbReference type="SUPFAM" id="SSF56672">
    <property type="entry name" value="DNA/RNA polymerases"/>
    <property type="match status" value="1"/>
</dbReference>
<dbReference type="EMBL" id="CP133612">
    <property type="protein sequence ID" value="WMV07615.1"/>
    <property type="molecule type" value="Genomic_DNA"/>
</dbReference>
<name>A0AAF0TBZ9_SOLVR</name>
<dbReference type="PROSITE" id="PS50878">
    <property type="entry name" value="RT_POL"/>
    <property type="match status" value="1"/>
</dbReference>
<reference evidence="2" key="1">
    <citation type="submission" date="2023-08" db="EMBL/GenBank/DDBJ databases">
        <title>A de novo genome assembly of Solanum verrucosum Schlechtendal, a Mexican diploid species geographically isolated from the other diploid A-genome species in potato relatives.</title>
        <authorList>
            <person name="Hosaka K."/>
        </authorList>
    </citation>
    <scope>NUCLEOTIDE SEQUENCE</scope>
    <source>
        <tissue evidence="2">Young leaves</tissue>
    </source>
</reference>